<gene>
    <name evidence="1" type="ORF">S01H1_55590</name>
</gene>
<comment type="caution">
    <text evidence="1">The sequence shown here is derived from an EMBL/GenBank/DDBJ whole genome shotgun (WGS) entry which is preliminary data.</text>
</comment>
<name>X0WSX8_9ZZZZ</name>
<dbReference type="EMBL" id="BARS01036145">
    <property type="protein sequence ID" value="GAG26312.1"/>
    <property type="molecule type" value="Genomic_DNA"/>
</dbReference>
<proteinExistence type="predicted"/>
<reference evidence="1" key="1">
    <citation type="journal article" date="2014" name="Front. Microbiol.">
        <title>High frequency of phylogenetically diverse reductive dehalogenase-homologous genes in deep subseafloor sedimentary metagenomes.</title>
        <authorList>
            <person name="Kawai M."/>
            <person name="Futagami T."/>
            <person name="Toyoda A."/>
            <person name="Takaki Y."/>
            <person name="Nishi S."/>
            <person name="Hori S."/>
            <person name="Arai W."/>
            <person name="Tsubouchi T."/>
            <person name="Morono Y."/>
            <person name="Uchiyama I."/>
            <person name="Ito T."/>
            <person name="Fujiyama A."/>
            <person name="Inagaki F."/>
            <person name="Takami H."/>
        </authorList>
    </citation>
    <scope>NUCLEOTIDE SEQUENCE</scope>
    <source>
        <strain evidence="1">Expedition CK06-06</strain>
    </source>
</reference>
<organism evidence="1">
    <name type="scientific">marine sediment metagenome</name>
    <dbReference type="NCBI Taxonomy" id="412755"/>
    <lineage>
        <taxon>unclassified sequences</taxon>
        <taxon>metagenomes</taxon>
        <taxon>ecological metagenomes</taxon>
    </lineage>
</organism>
<dbReference type="AlphaFoldDB" id="X0WSX8"/>
<protein>
    <submittedName>
        <fullName evidence="1">Uncharacterized protein</fullName>
    </submittedName>
</protein>
<sequence length="46" mass="5249">PIFESSFLLFENGVSSDLIMRYPDYSLTGKLSKLEMFENTPCQKDG</sequence>
<accession>X0WSX8</accession>
<feature type="non-terminal residue" evidence="1">
    <location>
        <position position="1"/>
    </location>
</feature>
<evidence type="ECO:0000313" key="1">
    <source>
        <dbReference type="EMBL" id="GAG26312.1"/>
    </source>
</evidence>
<dbReference type="Pfam" id="PF08904">
    <property type="entry name" value="EipB_like"/>
    <property type="match status" value="1"/>
</dbReference>
<dbReference type="InterPro" id="IPR015000">
    <property type="entry name" value="EipB-like"/>
</dbReference>